<evidence type="ECO:0000313" key="1">
    <source>
        <dbReference type="EnsemblMetazoa" id="GPAI021932-PA"/>
    </source>
</evidence>
<accession>A0A1A9ZQH6</accession>
<dbReference type="Proteomes" id="UP000092445">
    <property type="component" value="Unassembled WGS sequence"/>
</dbReference>
<keyword evidence="2" id="KW-1185">Reference proteome</keyword>
<name>A0A1A9ZQH6_GLOPL</name>
<sequence>MNLNNQFIKVTTRQLNEKYDISKKRDVINFSNSFVFTYSEISQLLNIKRQMLFSVFPTLTDVSTLLLMYNKATDHLKQDLEDLVVWGRVQDK</sequence>
<evidence type="ECO:0000313" key="2">
    <source>
        <dbReference type="Proteomes" id="UP000092445"/>
    </source>
</evidence>
<proteinExistence type="predicted"/>
<protein>
    <submittedName>
        <fullName evidence="1">Uncharacterized protein</fullName>
    </submittedName>
</protein>
<dbReference type="AlphaFoldDB" id="A0A1A9ZQH6"/>
<reference evidence="1" key="2">
    <citation type="submission" date="2020-05" db="UniProtKB">
        <authorList>
            <consortium name="EnsemblMetazoa"/>
        </authorList>
    </citation>
    <scope>IDENTIFICATION</scope>
    <source>
        <strain evidence="1">IAEA</strain>
    </source>
</reference>
<dbReference type="VEuPathDB" id="VectorBase:GPAI021932"/>
<organism evidence="1 2">
    <name type="scientific">Glossina pallidipes</name>
    <name type="common">Tsetse fly</name>
    <dbReference type="NCBI Taxonomy" id="7398"/>
    <lineage>
        <taxon>Eukaryota</taxon>
        <taxon>Metazoa</taxon>
        <taxon>Ecdysozoa</taxon>
        <taxon>Arthropoda</taxon>
        <taxon>Hexapoda</taxon>
        <taxon>Insecta</taxon>
        <taxon>Pterygota</taxon>
        <taxon>Neoptera</taxon>
        <taxon>Endopterygota</taxon>
        <taxon>Diptera</taxon>
        <taxon>Brachycera</taxon>
        <taxon>Muscomorpha</taxon>
        <taxon>Hippoboscoidea</taxon>
        <taxon>Glossinidae</taxon>
        <taxon>Glossina</taxon>
    </lineage>
</organism>
<reference evidence="2" key="1">
    <citation type="submission" date="2014-03" db="EMBL/GenBank/DDBJ databases">
        <authorList>
            <person name="Aksoy S."/>
            <person name="Warren W."/>
            <person name="Wilson R.K."/>
        </authorList>
    </citation>
    <scope>NUCLEOTIDE SEQUENCE [LARGE SCALE GENOMIC DNA]</scope>
    <source>
        <strain evidence="2">IAEA</strain>
    </source>
</reference>
<dbReference type="EnsemblMetazoa" id="GPAI021932-RA">
    <property type="protein sequence ID" value="GPAI021932-PA"/>
    <property type="gene ID" value="GPAI021932"/>
</dbReference>